<gene>
    <name evidence="7" type="ORF">H3L94_06375</name>
</gene>
<dbReference type="KEGG" id="nsg:H3L94_06375"/>
<evidence type="ECO:0000313" key="7">
    <source>
        <dbReference type="EMBL" id="QMT39508.1"/>
    </source>
</evidence>
<dbReference type="PIRSF" id="PIRSF006324">
    <property type="entry name" value="LeuE"/>
    <property type="match status" value="1"/>
</dbReference>
<accession>A0A7D7S670</accession>
<evidence type="ECO:0000256" key="3">
    <source>
        <dbReference type="ARBA" id="ARBA00022692"/>
    </source>
</evidence>
<keyword evidence="5 6" id="KW-0472">Membrane</keyword>
<comment type="subcellular location">
    <subcellularLocation>
        <location evidence="1">Cell membrane</location>
        <topology evidence="1">Multi-pass membrane protein</topology>
    </subcellularLocation>
</comment>
<dbReference type="AlphaFoldDB" id="A0A7D7S670"/>
<feature type="transmembrane region" description="Helical" evidence="6">
    <location>
        <begin position="68"/>
        <end position="86"/>
    </location>
</feature>
<evidence type="ECO:0000256" key="5">
    <source>
        <dbReference type="ARBA" id="ARBA00023136"/>
    </source>
</evidence>
<dbReference type="GO" id="GO:0015171">
    <property type="term" value="F:amino acid transmembrane transporter activity"/>
    <property type="evidence" value="ECO:0007669"/>
    <property type="project" value="TreeGrafter"/>
</dbReference>
<evidence type="ECO:0000256" key="2">
    <source>
        <dbReference type="ARBA" id="ARBA00022475"/>
    </source>
</evidence>
<keyword evidence="2" id="KW-1003">Cell membrane</keyword>
<dbReference type="InterPro" id="IPR001123">
    <property type="entry name" value="LeuE-type"/>
</dbReference>
<evidence type="ECO:0000256" key="4">
    <source>
        <dbReference type="ARBA" id="ARBA00022989"/>
    </source>
</evidence>
<reference evidence="7 8" key="1">
    <citation type="submission" date="2020-07" db="EMBL/GenBank/DDBJ databases">
        <title>Genomic diversity of species in the Neisseriaceae family.</title>
        <authorList>
            <person name="Vincent A.T."/>
            <person name="Bernet E."/>
            <person name="Veyrier F.J."/>
        </authorList>
    </citation>
    <scope>NUCLEOTIDE SEQUENCE [LARGE SCALE GENOMIC DNA]</scope>
    <source>
        <strain evidence="7 8">DSM 22244</strain>
    </source>
</reference>
<dbReference type="PANTHER" id="PTHR30086">
    <property type="entry name" value="ARGININE EXPORTER PROTEIN ARGO"/>
    <property type="match status" value="1"/>
</dbReference>
<evidence type="ECO:0000313" key="8">
    <source>
        <dbReference type="Proteomes" id="UP000514752"/>
    </source>
</evidence>
<dbReference type="Proteomes" id="UP000514752">
    <property type="component" value="Chromosome"/>
</dbReference>
<keyword evidence="4 6" id="KW-1133">Transmembrane helix</keyword>
<dbReference type="RefSeq" id="WP_182121333.1">
    <property type="nucleotide sequence ID" value="NZ_CP059567.1"/>
</dbReference>
<feature type="transmembrane region" description="Helical" evidence="6">
    <location>
        <begin position="148"/>
        <end position="169"/>
    </location>
</feature>
<evidence type="ECO:0000256" key="6">
    <source>
        <dbReference type="SAM" id="Phobius"/>
    </source>
</evidence>
<proteinExistence type="predicted"/>
<sequence>MQELLAVAAITVLAVISPGGDFAMVSRNSYLYGRRAGLLTAAGIACGVWIHVAYTLLGVGLLLQRWPAAFFAAKILGALYLIYMGIQTFRHRPVTAQADGTAATLGAAAAFRTGLATNALNPKTTLFVLSTFSQIVSPHTPLWQQIGYGAWMSAAHGIWFAFVAAALSAPHLRQALLARQVAVNRVIGCLLAGLGVLLACSD</sequence>
<feature type="transmembrane region" description="Helical" evidence="6">
    <location>
        <begin position="181"/>
        <end position="199"/>
    </location>
</feature>
<organism evidence="7 8">
    <name type="scientific">Neisseria shayeganii</name>
    <dbReference type="NCBI Taxonomy" id="607712"/>
    <lineage>
        <taxon>Bacteria</taxon>
        <taxon>Pseudomonadati</taxon>
        <taxon>Pseudomonadota</taxon>
        <taxon>Betaproteobacteria</taxon>
        <taxon>Neisseriales</taxon>
        <taxon>Neisseriaceae</taxon>
        <taxon>Neisseria</taxon>
    </lineage>
</organism>
<dbReference type="GO" id="GO:0005886">
    <property type="term" value="C:plasma membrane"/>
    <property type="evidence" value="ECO:0007669"/>
    <property type="project" value="UniProtKB-SubCell"/>
</dbReference>
<protein>
    <submittedName>
        <fullName evidence="7">LysE family transporter</fullName>
    </submittedName>
</protein>
<evidence type="ECO:0000256" key="1">
    <source>
        <dbReference type="ARBA" id="ARBA00004651"/>
    </source>
</evidence>
<dbReference type="PANTHER" id="PTHR30086:SF21">
    <property type="entry name" value="TRANSPORT PROTEIN"/>
    <property type="match status" value="1"/>
</dbReference>
<keyword evidence="3 6" id="KW-0812">Transmembrane</keyword>
<dbReference type="Pfam" id="PF01810">
    <property type="entry name" value="LysE"/>
    <property type="match status" value="1"/>
</dbReference>
<dbReference type="EMBL" id="CP059567">
    <property type="protein sequence ID" value="QMT39508.1"/>
    <property type="molecule type" value="Genomic_DNA"/>
</dbReference>
<feature type="transmembrane region" description="Helical" evidence="6">
    <location>
        <begin position="39"/>
        <end position="63"/>
    </location>
</feature>
<name>A0A7D7S670_9NEIS</name>